<dbReference type="AlphaFoldDB" id="A0A7C9PMS0"/>
<keyword evidence="4 6" id="KW-1133">Transmembrane helix</keyword>
<accession>A0A7C9PMS0</accession>
<feature type="transmembrane region" description="Helical" evidence="6">
    <location>
        <begin position="96"/>
        <end position="115"/>
    </location>
</feature>
<comment type="caution">
    <text evidence="8">The sequence shown here is derived from an EMBL/GenBank/DDBJ whole genome shotgun (WGS) entry which is preliminary data.</text>
</comment>
<keyword evidence="5 6" id="KW-0472">Membrane</keyword>
<feature type="transmembrane region" description="Helical" evidence="6">
    <location>
        <begin position="471"/>
        <end position="491"/>
    </location>
</feature>
<comment type="subcellular location">
    <subcellularLocation>
        <location evidence="1">Membrane</location>
        <topology evidence="1">Multi-pass membrane protein</topology>
    </subcellularLocation>
</comment>
<evidence type="ECO:0000313" key="8">
    <source>
        <dbReference type="EMBL" id="NEM91007.1"/>
    </source>
</evidence>
<dbReference type="GO" id="GO:0016020">
    <property type="term" value="C:membrane"/>
    <property type="evidence" value="ECO:0007669"/>
    <property type="project" value="UniProtKB-SubCell"/>
</dbReference>
<keyword evidence="2 6" id="KW-0812">Transmembrane</keyword>
<organism evidence="8 9">
    <name type="scientific">Galbitalea soli</name>
    <dbReference type="NCBI Taxonomy" id="1268042"/>
    <lineage>
        <taxon>Bacteria</taxon>
        <taxon>Bacillati</taxon>
        <taxon>Actinomycetota</taxon>
        <taxon>Actinomycetes</taxon>
        <taxon>Micrococcales</taxon>
        <taxon>Microbacteriaceae</taxon>
        <taxon>Galbitalea</taxon>
    </lineage>
</organism>
<evidence type="ECO:0000256" key="6">
    <source>
        <dbReference type="SAM" id="Phobius"/>
    </source>
</evidence>
<evidence type="ECO:0000313" key="9">
    <source>
        <dbReference type="Proteomes" id="UP000479756"/>
    </source>
</evidence>
<evidence type="ECO:0000256" key="5">
    <source>
        <dbReference type="ARBA" id="ARBA00023136"/>
    </source>
</evidence>
<name>A0A7C9PMS0_9MICO</name>
<keyword evidence="9" id="KW-1185">Reference proteome</keyword>
<evidence type="ECO:0000256" key="3">
    <source>
        <dbReference type="ARBA" id="ARBA00022748"/>
    </source>
</evidence>
<dbReference type="InterPro" id="IPR023494">
    <property type="entry name" value="Cyt_c_bgen_Ccs1/CcsB/ResB"/>
</dbReference>
<gene>
    <name evidence="8" type="ORF">G3T37_06515</name>
</gene>
<dbReference type="PANTHER" id="PTHR31566">
    <property type="entry name" value="CYTOCHROME C BIOGENESIS PROTEIN CCS1, CHLOROPLASTIC"/>
    <property type="match status" value="1"/>
</dbReference>
<dbReference type="Proteomes" id="UP000479756">
    <property type="component" value="Unassembled WGS sequence"/>
</dbReference>
<protein>
    <submittedName>
        <fullName evidence="8">Cytochrome c biogenesis protein ResB</fullName>
    </submittedName>
</protein>
<dbReference type="GO" id="GO:0017004">
    <property type="term" value="P:cytochrome complex assembly"/>
    <property type="evidence" value="ECO:0007669"/>
    <property type="project" value="UniProtKB-KW"/>
</dbReference>
<dbReference type="Pfam" id="PF05140">
    <property type="entry name" value="ResB"/>
    <property type="match status" value="1"/>
</dbReference>
<feature type="domain" description="ResB-like" evidence="7">
    <location>
        <begin position="40"/>
        <end position="524"/>
    </location>
</feature>
<reference evidence="8 9" key="1">
    <citation type="journal article" date="2014" name="Int. J. Syst. Evol. Microbiol.">
        <title>Description of Galbitalea soli gen. nov., sp. nov., and Frondihabitans sucicola sp. nov.</title>
        <authorList>
            <person name="Kim S.J."/>
            <person name="Lim J.M."/>
            <person name="Ahn J.H."/>
            <person name="Weon H.Y."/>
            <person name="Hamada M."/>
            <person name="Suzuki K."/>
            <person name="Ahn T.Y."/>
            <person name="Kwon S.W."/>
        </authorList>
    </citation>
    <scope>NUCLEOTIDE SEQUENCE [LARGE SCALE GENOMIC DNA]</scope>
    <source>
        <strain evidence="8 9">NBRC 108727</strain>
    </source>
</reference>
<feature type="transmembrane region" description="Helical" evidence="6">
    <location>
        <begin position="43"/>
        <end position="63"/>
    </location>
</feature>
<dbReference type="InterPro" id="IPR007816">
    <property type="entry name" value="ResB-like_domain"/>
</dbReference>
<dbReference type="PANTHER" id="PTHR31566:SF0">
    <property type="entry name" value="CYTOCHROME C BIOGENESIS PROTEIN CCS1, CHLOROPLASTIC"/>
    <property type="match status" value="1"/>
</dbReference>
<evidence type="ECO:0000256" key="1">
    <source>
        <dbReference type="ARBA" id="ARBA00004141"/>
    </source>
</evidence>
<evidence type="ECO:0000256" key="2">
    <source>
        <dbReference type="ARBA" id="ARBA00022692"/>
    </source>
</evidence>
<evidence type="ECO:0000256" key="4">
    <source>
        <dbReference type="ARBA" id="ARBA00022989"/>
    </source>
</evidence>
<sequence length="542" mass="58269">MDSHRPSDHYDNDAPEKPIAQPRLGVVGYLRFFWRQLTSMRTALFLLLLLAFAAVPGSLVPQITSDPNGVIQYRAANPGLSKVLDALGVFNTYTSVWFSAIYLLLFISLVGCVIPRTKHHLDALRAQPPKTPARLSRLEGFRATAAAPLDAEGVAGAITAARQLLRRSGYRVRVLSGADGDSVSAERGYLRETGNLVFHAALVGILISVGFGGGFIYTGQKVVVVGQSFTNTLSDYDSISPGRWFNPDALARYSLTLTRFKATYESQNVHAIGSPTDYTAYVTTSENGGAPKKQTIKVNSPLTLGDTQVYLLGNGYAPVVTVKDPKGTVVFSQPVPFLPQDANLTSVGFVKIPDGLAKQIGMIGLFYPTECDPSLCGANLASVHPDLLNPVLALQVYQGNLGLDNGKAVNAFALNTDHLTKIAGFESANKVPGIDLRLGQTKQLPNGLGSVTFSAIPRYASLDIHHDPTQLWALGFAVLVFAGLITGLFVPRRRVWVKAVRRGDDVVIEYAGLARGEDPGLDAAIAEIARKHSQQLGLTMNS</sequence>
<proteinExistence type="predicted"/>
<evidence type="ECO:0000259" key="7">
    <source>
        <dbReference type="Pfam" id="PF05140"/>
    </source>
</evidence>
<keyword evidence="3" id="KW-0201">Cytochrome c-type biogenesis</keyword>
<dbReference type="RefSeq" id="WP_163472702.1">
    <property type="nucleotide sequence ID" value="NZ_JAAGWZ010000002.1"/>
</dbReference>
<feature type="transmembrane region" description="Helical" evidence="6">
    <location>
        <begin position="196"/>
        <end position="217"/>
    </location>
</feature>
<dbReference type="EMBL" id="JAAGWZ010000002">
    <property type="protein sequence ID" value="NEM91007.1"/>
    <property type="molecule type" value="Genomic_DNA"/>
</dbReference>